<organism evidence="1 2">
    <name type="scientific">Adineta ricciae</name>
    <name type="common">Rotifer</name>
    <dbReference type="NCBI Taxonomy" id="249248"/>
    <lineage>
        <taxon>Eukaryota</taxon>
        <taxon>Metazoa</taxon>
        <taxon>Spiralia</taxon>
        <taxon>Gnathifera</taxon>
        <taxon>Rotifera</taxon>
        <taxon>Eurotatoria</taxon>
        <taxon>Bdelloidea</taxon>
        <taxon>Adinetida</taxon>
        <taxon>Adinetidae</taxon>
        <taxon>Adineta</taxon>
    </lineage>
</organism>
<reference evidence="1" key="1">
    <citation type="submission" date="2021-02" db="EMBL/GenBank/DDBJ databases">
        <authorList>
            <person name="Nowell W R."/>
        </authorList>
    </citation>
    <scope>NUCLEOTIDE SEQUENCE</scope>
</reference>
<protein>
    <submittedName>
        <fullName evidence="1">Uncharacterized protein</fullName>
    </submittedName>
</protein>
<comment type="caution">
    <text evidence="1">The sequence shown here is derived from an EMBL/GenBank/DDBJ whole genome shotgun (WGS) entry which is preliminary data.</text>
</comment>
<gene>
    <name evidence="1" type="ORF">EDS130_LOCUS30207</name>
</gene>
<sequence>MEKKSSSSTVICALCSDGFDLVNTQTNIVRVLVHPSLKTKISTCQEDYVFLIIPVNDLKKRKFFHCFSKVFELTIFNRWLK</sequence>
<evidence type="ECO:0000313" key="2">
    <source>
        <dbReference type="Proteomes" id="UP000663852"/>
    </source>
</evidence>
<dbReference type="EMBL" id="CAJNOJ010000210">
    <property type="protein sequence ID" value="CAF1293297.1"/>
    <property type="molecule type" value="Genomic_DNA"/>
</dbReference>
<dbReference type="AlphaFoldDB" id="A0A815D3P5"/>
<accession>A0A815D3P5</accession>
<dbReference type="Proteomes" id="UP000663852">
    <property type="component" value="Unassembled WGS sequence"/>
</dbReference>
<evidence type="ECO:0000313" key="1">
    <source>
        <dbReference type="EMBL" id="CAF1293297.1"/>
    </source>
</evidence>
<name>A0A815D3P5_ADIRI</name>
<proteinExistence type="predicted"/>